<dbReference type="KEGG" id="fae:FAES_3341"/>
<dbReference type="Gene3D" id="3.30.9.10">
    <property type="entry name" value="D-Amino Acid Oxidase, subunit A, domain 2"/>
    <property type="match status" value="1"/>
</dbReference>
<accession>I0KB46</accession>
<feature type="transmembrane region" description="Helical" evidence="1">
    <location>
        <begin position="20"/>
        <end position="42"/>
    </location>
</feature>
<keyword evidence="1" id="KW-0472">Membrane</keyword>
<dbReference type="HOGENOM" id="CLU_009665_1_0_10"/>
<dbReference type="Gene3D" id="3.50.50.60">
    <property type="entry name" value="FAD/NAD(P)-binding domain"/>
    <property type="match status" value="1"/>
</dbReference>
<evidence type="ECO:0000256" key="1">
    <source>
        <dbReference type="SAM" id="Phobius"/>
    </source>
</evidence>
<dbReference type="PANTHER" id="PTHR46865:SF2">
    <property type="entry name" value="MONOOXYGENASE"/>
    <property type="match status" value="1"/>
</dbReference>
<dbReference type="InterPro" id="IPR051704">
    <property type="entry name" value="FAD_aromatic-hydroxylase"/>
</dbReference>
<dbReference type="eggNOG" id="COG0654">
    <property type="taxonomic scope" value="Bacteria"/>
</dbReference>
<dbReference type="SUPFAM" id="SSF51905">
    <property type="entry name" value="FAD/NAD(P)-binding domain"/>
    <property type="match status" value="1"/>
</dbReference>
<dbReference type="PRINTS" id="PR00420">
    <property type="entry name" value="RNGMNOXGNASE"/>
</dbReference>
<gene>
    <name evidence="3" type="ORF">FAES_3341</name>
</gene>
<dbReference type="EMBL" id="HE796683">
    <property type="protein sequence ID" value="CCH01349.1"/>
    <property type="molecule type" value="Genomic_DNA"/>
</dbReference>
<dbReference type="InterPro" id="IPR036188">
    <property type="entry name" value="FAD/NAD-bd_sf"/>
</dbReference>
<dbReference type="Pfam" id="PF01494">
    <property type="entry name" value="FAD_binding_3"/>
    <property type="match status" value="1"/>
</dbReference>
<evidence type="ECO:0000313" key="4">
    <source>
        <dbReference type="Proteomes" id="UP000011058"/>
    </source>
</evidence>
<sequence>MPSRQSPAKTGRRPPYHHPFVTKPTVLIAGASIAGPTLAFWLTRFGYQPTIVERADALRLGGQNIDISGAAQQVVRLMGIEDAIRVANTGELGVRFVDETNATKAELPKGESSIGTRELEILRGDLAQILYDLTSDKVEYLFGDQITALTDEETGVKVTFQQGSRRRFDLVICADGIRSRTRSLVFGEEPVIKPLGLYTSYFTVPRTATDSAWARWYNAPRSRVVFLRPDNVGTTRASFSFLSEPKGYERLPMAEQKAILKQTFADAGWEAPRLLAALDDNTDIYFDGISQVKAPRWSKGRCAMVGDAAYCPSPLSGMGTSLAIVGAYVLAGELAQHADYRQAFAAYENRLRPFVEEVQSLPPGVPWVAHPKTRLGIAVFNAGIRLISSRFAQRIAALFNRKSDSPTNDSFVLPDYEKAAIASR</sequence>
<keyword evidence="1" id="KW-0812">Transmembrane</keyword>
<feature type="domain" description="FAD-binding" evidence="2">
    <location>
        <begin position="25"/>
        <end position="358"/>
    </location>
</feature>
<evidence type="ECO:0000313" key="3">
    <source>
        <dbReference type="EMBL" id="CCH01349.1"/>
    </source>
</evidence>
<organism evidence="3 4">
    <name type="scientific">Fibrella aestuarina BUZ 2</name>
    <dbReference type="NCBI Taxonomy" id="1166018"/>
    <lineage>
        <taxon>Bacteria</taxon>
        <taxon>Pseudomonadati</taxon>
        <taxon>Bacteroidota</taxon>
        <taxon>Cytophagia</taxon>
        <taxon>Cytophagales</taxon>
        <taxon>Spirosomataceae</taxon>
        <taxon>Fibrella</taxon>
    </lineage>
</organism>
<protein>
    <recommendedName>
        <fullName evidence="2">FAD-binding domain-containing protein</fullName>
    </recommendedName>
</protein>
<dbReference type="PANTHER" id="PTHR46865">
    <property type="entry name" value="OXIDOREDUCTASE-RELATED"/>
    <property type="match status" value="1"/>
</dbReference>
<dbReference type="Proteomes" id="UP000011058">
    <property type="component" value="Chromosome"/>
</dbReference>
<dbReference type="InterPro" id="IPR002938">
    <property type="entry name" value="FAD-bd"/>
</dbReference>
<keyword evidence="4" id="KW-1185">Reference proteome</keyword>
<dbReference type="PATRIC" id="fig|1166018.3.peg.5115"/>
<reference evidence="3 4" key="1">
    <citation type="journal article" date="2012" name="J. Bacteriol.">
        <title>Genome Sequence of Fibrella aestuarina BUZ 2T, a Filamentous Marine Bacterium.</title>
        <authorList>
            <person name="Filippini M."/>
            <person name="Qi W."/>
            <person name="Blom J."/>
            <person name="Goesmann A."/>
            <person name="Smits T.H."/>
            <person name="Bagheri H.C."/>
        </authorList>
    </citation>
    <scope>NUCLEOTIDE SEQUENCE [LARGE SCALE GENOMIC DNA]</scope>
    <source>
        <strain evidence="4">BUZ 2T</strain>
    </source>
</reference>
<name>I0KB46_9BACT</name>
<proteinExistence type="predicted"/>
<dbReference type="AlphaFoldDB" id="I0KB46"/>
<dbReference type="GO" id="GO:0071949">
    <property type="term" value="F:FAD binding"/>
    <property type="evidence" value="ECO:0007669"/>
    <property type="project" value="InterPro"/>
</dbReference>
<dbReference type="STRING" id="1166018.FAES_3341"/>
<evidence type="ECO:0000259" key="2">
    <source>
        <dbReference type="Pfam" id="PF01494"/>
    </source>
</evidence>
<keyword evidence="1" id="KW-1133">Transmembrane helix</keyword>